<organism evidence="1 2">
    <name type="scientific">Hungatella hathewayi DSM 13479</name>
    <dbReference type="NCBI Taxonomy" id="566550"/>
    <lineage>
        <taxon>Bacteria</taxon>
        <taxon>Bacillati</taxon>
        <taxon>Bacillota</taxon>
        <taxon>Clostridia</taxon>
        <taxon>Lachnospirales</taxon>
        <taxon>Lachnospiraceae</taxon>
        <taxon>Hungatella</taxon>
    </lineage>
</organism>
<evidence type="ECO:0000313" key="1">
    <source>
        <dbReference type="EMBL" id="EFD00798.1"/>
    </source>
</evidence>
<dbReference type="AlphaFoldDB" id="D3ABK3"/>
<protein>
    <submittedName>
        <fullName evidence="1">Uncharacterized protein</fullName>
    </submittedName>
</protein>
<sequence>MALASGDFFVCHTNPSRFDTSNVTVCSRAGIIRFGCSFVSTFPIYRLRRNQANKEKEATLPFVEKVTSDSGGNDNNTQIYSRLRKKSPIFQGFSPLLFLRIP</sequence>
<accession>D3ABK3</accession>
<dbReference type="Proteomes" id="UP000004968">
    <property type="component" value="Unassembled WGS sequence"/>
</dbReference>
<dbReference type="EMBL" id="ACIO01000069">
    <property type="protein sequence ID" value="EFD00798.1"/>
    <property type="molecule type" value="Genomic_DNA"/>
</dbReference>
<reference evidence="1 2" key="1">
    <citation type="submission" date="2010-01" db="EMBL/GenBank/DDBJ databases">
        <authorList>
            <person name="Weinstock G."/>
            <person name="Sodergren E."/>
            <person name="Clifton S."/>
            <person name="Fulton L."/>
            <person name="Fulton B."/>
            <person name="Courtney L."/>
            <person name="Fronick C."/>
            <person name="Harrison M."/>
            <person name="Strong C."/>
            <person name="Farmer C."/>
            <person name="Delahaunty K."/>
            <person name="Markovic C."/>
            <person name="Hall O."/>
            <person name="Minx P."/>
            <person name="Tomlinson C."/>
            <person name="Mitreva M."/>
            <person name="Nelson J."/>
            <person name="Hou S."/>
            <person name="Wollam A."/>
            <person name="Pepin K.H."/>
            <person name="Johnson M."/>
            <person name="Bhonagiri V."/>
            <person name="Nash W.E."/>
            <person name="Warren W."/>
            <person name="Chinwalla A."/>
            <person name="Mardis E.R."/>
            <person name="Wilson R.K."/>
        </authorList>
    </citation>
    <scope>NUCLEOTIDE SEQUENCE [LARGE SCALE GENOMIC DNA]</scope>
    <source>
        <strain evidence="1 2">DSM 13479</strain>
    </source>
</reference>
<evidence type="ECO:0000313" key="2">
    <source>
        <dbReference type="Proteomes" id="UP000004968"/>
    </source>
</evidence>
<name>D3ABK3_9FIRM</name>
<comment type="caution">
    <text evidence="1">The sequence shown here is derived from an EMBL/GenBank/DDBJ whole genome shotgun (WGS) entry which is preliminary data.</text>
</comment>
<gene>
    <name evidence="1" type="ORF">CLOSTHATH_00981</name>
</gene>
<proteinExistence type="predicted"/>
<dbReference type="HOGENOM" id="CLU_2273507_0_0_9"/>